<keyword evidence="11" id="KW-1185">Reference proteome</keyword>
<dbReference type="InterPro" id="IPR036249">
    <property type="entry name" value="Thioredoxin-like_sf"/>
</dbReference>
<proteinExistence type="inferred from homology"/>
<dbReference type="RefSeq" id="WP_154504119.1">
    <property type="nucleotide sequence ID" value="NZ_VUMN01000010.1"/>
</dbReference>
<evidence type="ECO:0000256" key="5">
    <source>
        <dbReference type="ARBA" id="ARBA00022989"/>
    </source>
</evidence>
<dbReference type="InterPro" id="IPR003834">
    <property type="entry name" value="Cyt_c_assmbl_TM_dom"/>
</dbReference>
<evidence type="ECO:0000313" key="10">
    <source>
        <dbReference type="EMBL" id="MSS58389.1"/>
    </source>
</evidence>
<feature type="compositionally biased region" description="Low complexity" evidence="7">
    <location>
        <begin position="242"/>
        <end position="252"/>
    </location>
</feature>
<dbReference type="AlphaFoldDB" id="A0A7X2NRX1"/>
<evidence type="ECO:0000256" key="1">
    <source>
        <dbReference type="ARBA" id="ARBA00004651"/>
    </source>
</evidence>
<feature type="transmembrane region" description="Helical" evidence="8">
    <location>
        <begin position="163"/>
        <end position="186"/>
    </location>
</feature>
<dbReference type="Gene3D" id="3.40.30.10">
    <property type="entry name" value="Glutaredoxin"/>
    <property type="match status" value="1"/>
</dbReference>
<evidence type="ECO:0000256" key="6">
    <source>
        <dbReference type="ARBA" id="ARBA00023136"/>
    </source>
</evidence>
<feature type="transmembrane region" description="Helical" evidence="8">
    <location>
        <begin position="6"/>
        <end position="35"/>
    </location>
</feature>
<dbReference type="GO" id="GO:0016491">
    <property type="term" value="F:oxidoreductase activity"/>
    <property type="evidence" value="ECO:0007669"/>
    <property type="project" value="InterPro"/>
</dbReference>
<protein>
    <submittedName>
        <fullName evidence="10">Redoxin domain-containing protein</fullName>
    </submittedName>
</protein>
<feature type="transmembrane region" description="Helical" evidence="8">
    <location>
        <begin position="207"/>
        <end position="223"/>
    </location>
</feature>
<evidence type="ECO:0000256" key="4">
    <source>
        <dbReference type="ARBA" id="ARBA00022692"/>
    </source>
</evidence>
<dbReference type="InterPro" id="IPR013766">
    <property type="entry name" value="Thioredoxin_domain"/>
</dbReference>
<sequence>MNSSSLSIAALFLEGLLSFFSPCVLPLIPVLAGYLTAEETETDPKAARKHTAWMTLWFVLGICLVFVLAAAGAGILNTFFQSHSVQFSIAGGILLVLFGLTEFGVIQIPFLMKEHRLPSSRKKESDALSAFLLGFFFSFAWSPCVGPLLASAIVMAADASSRALGYAYIAAYAAGFLLIFILLGLFTEEVLRFLKKKRNVVKYTQKIGGAILLAMGVYMLVQANQQISQVQTAAAEPTTEVSAEPGAPAEASSDTRTDAEKYNFTLEDAEGNAHSLTDYSGKTVVVNFFGTWCGYCNQELPHLQEIHDTREDVVILLIAAPGYNGEGNVSDVERYMKDAGYSMTILYDTDFSVSSRYGVQGYPYTFILKPDGSFLGYIPGYLPDESLDQAISEASGN</sequence>
<name>A0A7X2NRX1_9FIRM</name>
<dbReference type="PANTHER" id="PTHR31272">
    <property type="entry name" value="CYTOCHROME C-TYPE BIOGENESIS PROTEIN HI_1454-RELATED"/>
    <property type="match status" value="1"/>
</dbReference>
<evidence type="ECO:0000256" key="7">
    <source>
        <dbReference type="SAM" id="MobiDB-lite"/>
    </source>
</evidence>
<dbReference type="InterPro" id="IPR051790">
    <property type="entry name" value="Cytochrome_c-biogenesis_DsbD"/>
</dbReference>
<evidence type="ECO:0000259" key="9">
    <source>
        <dbReference type="PROSITE" id="PS51352"/>
    </source>
</evidence>
<accession>A0A7X2NRX1</accession>
<dbReference type="GO" id="GO:0016209">
    <property type="term" value="F:antioxidant activity"/>
    <property type="evidence" value="ECO:0007669"/>
    <property type="project" value="InterPro"/>
</dbReference>
<dbReference type="SUPFAM" id="SSF52833">
    <property type="entry name" value="Thioredoxin-like"/>
    <property type="match status" value="1"/>
</dbReference>
<feature type="domain" description="Thioredoxin" evidence="9">
    <location>
        <begin position="243"/>
        <end position="396"/>
    </location>
</feature>
<dbReference type="Pfam" id="PF02683">
    <property type="entry name" value="DsbD_TM"/>
    <property type="match status" value="1"/>
</dbReference>
<dbReference type="GO" id="GO:0005886">
    <property type="term" value="C:plasma membrane"/>
    <property type="evidence" value="ECO:0007669"/>
    <property type="project" value="UniProtKB-SubCell"/>
</dbReference>
<feature type="transmembrane region" description="Helical" evidence="8">
    <location>
        <begin position="127"/>
        <end position="157"/>
    </location>
</feature>
<dbReference type="PANTHER" id="PTHR31272:SF4">
    <property type="entry name" value="CYTOCHROME C-TYPE BIOGENESIS PROTEIN HI_1454-RELATED"/>
    <property type="match status" value="1"/>
</dbReference>
<feature type="transmembrane region" description="Helical" evidence="8">
    <location>
        <begin position="56"/>
        <end position="79"/>
    </location>
</feature>
<gene>
    <name evidence="10" type="ORF">FYJ51_05670</name>
</gene>
<keyword evidence="6 8" id="KW-0472">Membrane</keyword>
<comment type="similarity">
    <text evidence="2">Belongs to the DsbD family.</text>
</comment>
<dbReference type="Pfam" id="PF00578">
    <property type="entry name" value="AhpC-TSA"/>
    <property type="match status" value="1"/>
</dbReference>
<organism evidence="10 11">
    <name type="scientific">Stecheria intestinalis</name>
    <dbReference type="NCBI Taxonomy" id="2606630"/>
    <lineage>
        <taxon>Bacteria</taxon>
        <taxon>Bacillati</taxon>
        <taxon>Bacillota</taxon>
        <taxon>Erysipelotrichia</taxon>
        <taxon>Erysipelotrichales</taxon>
        <taxon>Erysipelotrichaceae</taxon>
        <taxon>Stecheria</taxon>
    </lineage>
</organism>
<keyword evidence="3" id="KW-1003">Cell membrane</keyword>
<dbReference type="Proteomes" id="UP000461880">
    <property type="component" value="Unassembled WGS sequence"/>
</dbReference>
<evidence type="ECO:0000256" key="8">
    <source>
        <dbReference type="SAM" id="Phobius"/>
    </source>
</evidence>
<evidence type="ECO:0000256" key="3">
    <source>
        <dbReference type="ARBA" id="ARBA00022475"/>
    </source>
</evidence>
<evidence type="ECO:0000313" key="11">
    <source>
        <dbReference type="Proteomes" id="UP000461880"/>
    </source>
</evidence>
<dbReference type="PROSITE" id="PS00194">
    <property type="entry name" value="THIOREDOXIN_1"/>
    <property type="match status" value="1"/>
</dbReference>
<dbReference type="InterPro" id="IPR000866">
    <property type="entry name" value="AhpC/TSA"/>
</dbReference>
<dbReference type="InterPro" id="IPR017937">
    <property type="entry name" value="Thioredoxin_CS"/>
</dbReference>
<dbReference type="EMBL" id="VUMN01000010">
    <property type="protein sequence ID" value="MSS58389.1"/>
    <property type="molecule type" value="Genomic_DNA"/>
</dbReference>
<keyword evidence="5 8" id="KW-1133">Transmembrane helix</keyword>
<dbReference type="GO" id="GO:0017004">
    <property type="term" value="P:cytochrome complex assembly"/>
    <property type="evidence" value="ECO:0007669"/>
    <property type="project" value="InterPro"/>
</dbReference>
<reference evidence="10 11" key="1">
    <citation type="submission" date="2019-08" db="EMBL/GenBank/DDBJ databases">
        <title>In-depth cultivation of the pig gut microbiome towards novel bacterial diversity and tailored functional studies.</title>
        <authorList>
            <person name="Wylensek D."/>
            <person name="Hitch T.C.A."/>
            <person name="Clavel T."/>
        </authorList>
    </citation>
    <scope>NUCLEOTIDE SEQUENCE [LARGE SCALE GENOMIC DNA]</scope>
    <source>
        <strain evidence="10 11">Oil+RF-744-GAM-WT-6</strain>
    </source>
</reference>
<comment type="caution">
    <text evidence="10">The sequence shown here is derived from an EMBL/GenBank/DDBJ whole genome shotgun (WGS) entry which is preliminary data.</text>
</comment>
<evidence type="ECO:0000256" key="2">
    <source>
        <dbReference type="ARBA" id="ARBA00006143"/>
    </source>
</evidence>
<comment type="subcellular location">
    <subcellularLocation>
        <location evidence="1">Cell membrane</location>
        <topology evidence="1">Multi-pass membrane protein</topology>
    </subcellularLocation>
</comment>
<feature type="transmembrane region" description="Helical" evidence="8">
    <location>
        <begin position="85"/>
        <end position="106"/>
    </location>
</feature>
<feature type="region of interest" description="Disordered" evidence="7">
    <location>
        <begin position="236"/>
        <end position="256"/>
    </location>
</feature>
<dbReference type="PROSITE" id="PS51352">
    <property type="entry name" value="THIOREDOXIN_2"/>
    <property type="match status" value="1"/>
</dbReference>
<dbReference type="CDD" id="cd02966">
    <property type="entry name" value="TlpA_like_family"/>
    <property type="match status" value="1"/>
</dbReference>
<keyword evidence="4 8" id="KW-0812">Transmembrane</keyword>